<keyword evidence="3 8" id="KW-0813">Transport</keyword>
<dbReference type="SUPFAM" id="SSF161098">
    <property type="entry name" value="MetI-like"/>
    <property type="match status" value="1"/>
</dbReference>
<keyword evidence="4" id="KW-1003">Cell membrane</keyword>
<evidence type="ECO:0000256" key="5">
    <source>
        <dbReference type="ARBA" id="ARBA00022692"/>
    </source>
</evidence>
<evidence type="ECO:0000256" key="7">
    <source>
        <dbReference type="ARBA" id="ARBA00023136"/>
    </source>
</evidence>
<evidence type="ECO:0000256" key="8">
    <source>
        <dbReference type="RuleBase" id="RU363032"/>
    </source>
</evidence>
<dbReference type="InterPro" id="IPR000515">
    <property type="entry name" value="MetI-like"/>
</dbReference>
<comment type="similarity">
    <text evidence="2">Belongs to the binding-protein-dependent transport system permease family. CysTW subfamily.</text>
</comment>
<dbReference type="PROSITE" id="PS50928">
    <property type="entry name" value="ABC_TM1"/>
    <property type="match status" value="1"/>
</dbReference>
<feature type="transmembrane region" description="Helical" evidence="8">
    <location>
        <begin position="273"/>
        <end position="296"/>
    </location>
</feature>
<evidence type="ECO:0000256" key="1">
    <source>
        <dbReference type="ARBA" id="ARBA00004651"/>
    </source>
</evidence>
<protein>
    <submittedName>
        <fullName evidence="11">ABC transporter permease</fullName>
    </submittedName>
</protein>
<proteinExistence type="inferred from homology"/>
<feature type="transmembrane region" description="Helical" evidence="8">
    <location>
        <begin position="94"/>
        <end position="114"/>
    </location>
</feature>
<keyword evidence="5 8" id="KW-0812">Transmembrane</keyword>
<keyword evidence="12" id="KW-1185">Reference proteome</keyword>
<evidence type="ECO:0000313" key="11">
    <source>
        <dbReference type="EMBL" id="MFD1247309.1"/>
    </source>
</evidence>
<dbReference type="CDD" id="cd06261">
    <property type="entry name" value="TM_PBP2"/>
    <property type="match status" value="1"/>
</dbReference>
<dbReference type="EMBL" id="JBHTLX010000008">
    <property type="protein sequence ID" value="MFD1247309.1"/>
    <property type="molecule type" value="Genomic_DNA"/>
</dbReference>
<evidence type="ECO:0000256" key="3">
    <source>
        <dbReference type="ARBA" id="ARBA00022448"/>
    </source>
</evidence>
<evidence type="ECO:0000256" key="2">
    <source>
        <dbReference type="ARBA" id="ARBA00007069"/>
    </source>
</evidence>
<keyword evidence="7 8" id="KW-0472">Membrane</keyword>
<dbReference type="Pfam" id="PF00528">
    <property type="entry name" value="BPD_transp_1"/>
    <property type="match status" value="1"/>
</dbReference>
<evidence type="ECO:0000256" key="4">
    <source>
        <dbReference type="ARBA" id="ARBA00022475"/>
    </source>
</evidence>
<comment type="subcellular location">
    <subcellularLocation>
        <location evidence="1 8">Cell membrane</location>
        <topology evidence="1 8">Multi-pass membrane protein</topology>
    </subcellularLocation>
</comment>
<evidence type="ECO:0000256" key="9">
    <source>
        <dbReference type="SAM" id="MobiDB-lite"/>
    </source>
</evidence>
<dbReference type="InterPro" id="IPR035906">
    <property type="entry name" value="MetI-like_sf"/>
</dbReference>
<feature type="domain" description="ABC transmembrane type-1" evidence="10">
    <location>
        <begin position="90"/>
        <end position="296"/>
    </location>
</feature>
<accession>A0ABW3VX71</accession>
<evidence type="ECO:0000256" key="6">
    <source>
        <dbReference type="ARBA" id="ARBA00022989"/>
    </source>
</evidence>
<evidence type="ECO:0000259" key="10">
    <source>
        <dbReference type="PROSITE" id="PS50928"/>
    </source>
</evidence>
<feature type="region of interest" description="Disordered" evidence="9">
    <location>
        <begin position="1"/>
        <end position="30"/>
    </location>
</feature>
<dbReference type="RefSeq" id="WP_367921456.1">
    <property type="nucleotide sequence ID" value="NZ_BAABAC010000042.1"/>
</dbReference>
<dbReference type="Gene3D" id="1.10.3720.10">
    <property type="entry name" value="MetI-like"/>
    <property type="match status" value="1"/>
</dbReference>
<feature type="transmembrane region" description="Helical" evidence="8">
    <location>
        <begin position="40"/>
        <end position="64"/>
    </location>
</feature>
<feature type="transmembrane region" description="Helical" evidence="8">
    <location>
        <begin position="232"/>
        <end position="253"/>
    </location>
</feature>
<reference evidence="12" key="1">
    <citation type="journal article" date="2019" name="Int. J. Syst. Evol. Microbiol.">
        <title>The Global Catalogue of Microorganisms (GCM) 10K type strain sequencing project: providing services to taxonomists for standard genome sequencing and annotation.</title>
        <authorList>
            <consortium name="The Broad Institute Genomics Platform"/>
            <consortium name="The Broad Institute Genome Sequencing Center for Infectious Disease"/>
            <person name="Wu L."/>
            <person name="Ma J."/>
        </authorList>
    </citation>
    <scope>NUCLEOTIDE SEQUENCE [LARGE SCALE GENOMIC DNA]</scope>
    <source>
        <strain evidence="12">CCUG 52478</strain>
    </source>
</reference>
<dbReference type="Proteomes" id="UP001597229">
    <property type="component" value="Unassembled WGS sequence"/>
</dbReference>
<gene>
    <name evidence="11" type="ORF">ACFQ3F_05875</name>
</gene>
<organism evidence="11 12">
    <name type="scientific">Nocardioides ginsengisoli</name>
    <dbReference type="NCBI Taxonomy" id="363868"/>
    <lineage>
        <taxon>Bacteria</taxon>
        <taxon>Bacillati</taxon>
        <taxon>Actinomycetota</taxon>
        <taxon>Actinomycetes</taxon>
        <taxon>Propionibacteriales</taxon>
        <taxon>Nocardioidaceae</taxon>
        <taxon>Nocardioides</taxon>
    </lineage>
</organism>
<dbReference type="PANTHER" id="PTHR42929:SF5">
    <property type="entry name" value="ABC TRANSPORTER PERMEASE PROTEIN"/>
    <property type="match status" value="1"/>
</dbReference>
<feature type="transmembrane region" description="Helical" evidence="8">
    <location>
        <begin position="177"/>
        <end position="196"/>
    </location>
</feature>
<comment type="caution">
    <text evidence="11">The sequence shown here is derived from an EMBL/GenBank/DDBJ whole genome shotgun (WGS) entry which is preliminary data.</text>
</comment>
<dbReference type="PANTHER" id="PTHR42929">
    <property type="entry name" value="INNER MEMBRANE ABC TRANSPORTER PERMEASE PROTEIN YDCU-RELATED-RELATED"/>
    <property type="match status" value="1"/>
</dbReference>
<keyword evidence="6 8" id="KW-1133">Transmembrane helix</keyword>
<sequence length="310" mass="33509">MSSTVSTRLERSDRPDGTTPGAGGTPAPVRRGRPRLFDGWGLLVLPLVGFLLVVFVAPLVTILARSFTDPATGLDNYRDFFGSPVYLDVLGNTFRISGLVTLVTLLLGFPYAYLMTLAPPFWRGAMLVAVLIPFWTSLLVRTFAWVLMLGDTGVINQALMSIGLIDEPMQLVRNQTGVLVGMVQVMLPYAVLPMYATMRQIDRRLVQAAEGLGARPVSAFWRVYAPLTLPGVAASCLLVFISSIGFYVTPALLGGPKDMMIGELIVQQLSAVLRWGFASALAVILLVVTGALLLLVSRIVNIGKLMGAQR</sequence>
<feature type="transmembrane region" description="Helical" evidence="8">
    <location>
        <begin position="126"/>
        <end position="148"/>
    </location>
</feature>
<evidence type="ECO:0000313" key="12">
    <source>
        <dbReference type="Proteomes" id="UP001597229"/>
    </source>
</evidence>
<name>A0ABW3VX71_9ACTN</name>